<feature type="binding site" evidence="7">
    <location>
        <position position="85"/>
    </location>
    <ligand>
        <name>Ca(2+)</name>
        <dbReference type="ChEBI" id="CHEBI:29108"/>
        <label>2</label>
    </ligand>
</feature>
<feature type="binding site" description="axial binding residue" evidence="7">
    <location>
        <position position="84"/>
    </location>
    <ligand>
        <name>heme b</name>
        <dbReference type="ChEBI" id="CHEBI:60344"/>
    </ligand>
    <ligandPart>
        <name>Fe</name>
        <dbReference type="ChEBI" id="CHEBI:18248"/>
    </ligandPart>
</feature>
<evidence type="ECO:0000259" key="10">
    <source>
        <dbReference type="PROSITE" id="PS50873"/>
    </source>
</evidence>
<keyword evidence="5" id="KW-0560">Oxidoreductase</keyword>
<organism evidence="11 12">
    <name type="scientific">Nelumbo nucifera</name>
    <name type="common">Sacred lotus</name>
    <dbReference type="NCBI Taxonomy" id="4432"/>
    <lineage>
        <taxon>Eukaryota</taxon>
        <taxon>Viridiplantae</taxon>
        <taxon>Streptophyta</taxon>
        <taxon>Embryophyta</taxon>
        <taxon>Tracheophyta</taxon>
        <taxon>Spermatophyta</taxon>
        <taxon>Magnoliopsida</taxon>
        <taxon>Proteales</taxon>
        <taxon>Nelumbonaceae</taxon>
        <taxon>Nelumbo</taxon>
    </lineage>
</organism>
<proteinExistence type="inferred from homology"/>
<comment type="cofactor">
    <cofactor evidence="7">
        <name>Ca(2+)</name>
        <dbReference type="ChEBI" id="CHEBI:29108"/>
    </cofactor>
    <text evidence="7">Binds 2 calcium ions per subunit.</text>
</comment>
<dbReference type="PROSITE" id="PS50873">
    <property type="entry name" value="PEROXIDASE_4"/>
    <property type="match status" value="1"/>
</dbReference>
<dbReference type="Gene3D" id="1.10.420.10">
    <property type="entry name" value="Peroxidase, domain 2"/>
    <property type="match status" value="1"/>
</dbReference>
<evidence type="ECO:0000256" key="2">
    <source>
        <dbReference type="ARBA" id="ARBA00022559"/>
    </source>
</evidence>
<dbReference type="PRINTS" id="PR00461">
    <property type="entry name" value="PLPEROXIDASE"/>
</dbReference>
<evidence type="ECO:0000256" key="8">
    <source>
        <dbReference type="PIRSR" id="PIRSR600823-5"/>
    </source>
</evidence>
<feature type="domain" description="Plant heme peroxidase family profile" evidence="10">
    <location>
        <begin position="77"/>
        <end position="180"/>
    </location>
</feature>
<keyword evidence="2" id="KW-0575">Peroxidase</keyword>
<dbReference type="GO" id="GO:0020037">
    <property type="term" value="F:heme binding"/>
    <property type="evidence" value="ECO:0007669"/>
    <property type="project" value="InterPro"/>
</dbReference>
<dbReference type="SUPFAM" id="SSF48113">
    <property type="entry name" value="Heme-dependent peroxidases"/>
    <property type="match status" value="1"/>
</dbReference>
<dbReference type="GO" id="GO:0009505">
    <property type="term" value="C:plant-type cell wall"/>
    <property type="evidence" value="ECO:0000318"/>
    <property type="project" value="GO_Central"/>
</dbReference>
<protein>
    <submittedName>
        <fullName evidence="12">Peroxidase 60-like</fullName>
    </submittedName>
</protein>
<dbReference type="OrthoDB" id="2113341at2759"/>
<name>A0A1U8Q3N6_NELNU</name>
<dbReference type="GO" id="GO:0140825">
    <property type="term" value="F:lactoperoxidase activity"/>
    <property type="evidence" value="ECO:0007669"/>
    <property type="project" value="UniProtKB-EC"/>
</dbReference>
<keyword evidence="6 7" id="KW-0408">Iron</keyword>
<comment type="catalytic activity">
    <reaction evidence="1">
        <text>2 a phenolic donor + H2O2 = 2 a phenolic radical donor + 2 H2O</text>
        <dbReference type="Rhea" id="RHEA:56136"/>
        <dbReference type="ChEBI" id="CHEBI:15377"/>
        <dbReference type="ChEBI" id="CHEBI:16240"/>
        <dbReference type="ChEBI" id="CHEBI:139520"/>
        <dbReference type="ChEBI" id="CHEBI:139521"/>
        <dbReference type="EC" id="1.11.1.7"/>
    </reaction>
</comment>
<evidence type="ECO:0000256" key="3">
    <source>
        <dbReference type="ARBA" id="ARBA00022617"/>
    </source>
</evidence>
<evidence type="ECO:0000256" key="7">
    <source>
        <dbReference type="PIRSR" id="PIRSR600823-3"/>
    </source>
</evidence>
<dbReference type="GO" id="GO:0006950">
    <property type="term" value="P:response to stress"/>
    <property type="evidence" value="ECO:0000318"/>
    <property type="project" value="GO_Central"/>
</dbReference>
<keyword evidence="8" id="KW-1015">Disulfide bond</keyword>
<dbReference type="GO" id="GO:0006979">
    <property type="term" value="P:response to oxidative stress"/>
    <property type="evidence" value="ECO:0007669"/>
    <property type="project" value="InterPro"/>
</dbReference>
<dbReference type="Pfam" id="PF00141">
    <property type="entry name" value="peroxidase"/>
    <property type="match status" value="1"/>
</dbReference>
<dbReference type="Proteomes" id="UP000189703">
    <property type="component" value="Unplaced"/>
</dbReference>
<dbReference type="InterPro" id="IPR002016">
    <property type="entry name" value="Haem_peroxidase"/>
</dbReference>
<sequence length="196" mass="21365">MVVAGAGNVGHVVSQYTVIGVLLENLFDKKTDPLHLLPSADLIINNSDSQEAHALQKRWLPNLHLEPMPYRFINLFLITILGGHTVGITHCSTISDRFYNYQNTGGPDPEMDPAPVSILRSTCPQNAAVDNAVAVDQMSPLVVDNSFYKQLLMRRGILPIDQALALDSSTKFTVISLANGVKFPAGLGKPWSSWGL</sequence>
<evidence type="ECO:0000313" key="11">
    <source>
        <dbReference type="Proteomes" id="UP000189703"/>
    </source>
</evidence>
<dbReference type="GeneID" id="104598195"/>
<keyword evidence="7" id="KW-0106">Calcium</keyword>
<keyword evidence="3" id="KW-0349">Heme</keyword>
<evidence type="ECO:0000256" key="9">
    <source>
        <dbReference type="RuleBase" id="RU004241"/>
    </source>
</evidence>
<dbReference type="GO" id="GO:0046872">
    <property type="term" value="F:metal ion binding"/>
    <property type="evidence" value="ECO:0007669"/>
    <property type="project" value="UniProtKB-KW"/>
</dbReference>
<keyword evidence="4 7" id="KW-0479">Metal-binding</keyword>
<dbReference type="InterPro" id="IPR010255">
    <property type="entry name" value="Haem_peroxidase_sf"/>
</dbReference>
<comment type="similarity">
    <text evidence="9">Belongs to the peroxidase family.</text>
</comment>
<dbReference type="KEGG" id="nnu:104598195"/>
<dbReference type="PRINTS" id="PR00458">
    <property type="entry name" value="PEROXIDASE"/>
</dbReference>
<evidence type="ECO:0000256" key="4">
    <source>
        <dbReference type="ARBA" id="ARBA00022723"/>
    </source>
</evidence>
<evidence type="ECO:0000256" key="6">
    <source>
        <dbReference type="ARBA" id="ARBA00023004"/>
    </source>
</evidence>
<gene>
    <name evidence="12" type="primary">LOC104598195</name>
</gene>
<evidence type="ECO:0000256" key="5">
    <source>
        <dbReference type="ARBA" id="ARBA00023002"/>
    </source>
</evidence>
<evidence type="ECO:0000313" key="12">
    <source>
        <dbReference type="RefSeq" id="XP_019053428.1"/>
    </source>
</evidence>
<dbReference type="PANTHER" id="PTHR31517:SF48">
    <property type="entry name" value="PEROXIDASE 16-RELATED"/>
    <property type="match status" value="1"/>
</dbReference>
<dbReference type="PANTHER" id="PTHR31517">
    <property type="match status" value="1"/>
</dbReference>
<comment type="cofactor">
    <cofactor evidence="7">
        <name>heme b</name>
        <dbReference type="ChEBI" id="CHEBI:60344"/>
    </cofactor>
    <text evidence="7">Binds 1 heme b (iron(II)-protoporphyrin IX) group per subunit.</text>
</comment>
<dbReference type="InterPro" id="IPR000823">
    <property type="entry name" value="Peroxidase_pln"/>
</dbReference>
<dbReference type="GO" id="GO:0004601">
    <property type="term" value="F:peroxidase activity"/>
    <property type="evidence" value="ECO:0000318"/>
    <property type="project" value="GO_Central"/>
</dbReference>
<feature type="disulfide bond" evidence="8">
    <location>
        <begin position="91"/>
        <end position="123"/>
    </location>
</feature>
<dbReference type="AlphaFoldDB" id="A0A1U8Q3N6"/>
<accession>A0A1U8Q3N6</accession>
<dbReference type="InParanoid" id="A0A1U8Q3N6"/>
<feature type="binding site" evidence="7">
    <location>
        <position position="136"/>
    </location>
    <ligand>
        <name>Ca(2+)</name>
        <dbReference type="ChEBI" id="CHEBI:29108"/>
        <label>2</label>
    </ligand>
</feature>
<dbReference type="RefSeq" id="XP_019053428.1">
    <property type="nucleotide sequence ID" value="XM_019197883.1"/>
</dbReference>
<reference evidence="12" key="1">
    <citation type="submission" date="2025-08" db="UniProtKB">
        <authorList>
            <consortium name="RefSeq"/>
        </authorList>
    </citation>
    <scope>IDENTIFICATION</scope>
</reference>
<keyword evidence="11" id="KW-1185">Reference proteome</keyword>
<evidence type="ECO:0000256" key="1">
    <source>
        <dbReference type="ARBA" id="ARBA00000189"/>
    </source>
</evidence>
<feature type="binding site" evidence="7">
    <location>
        <position position="144"/>
    </location>
    <ligand>
        <name>Ca(2+)</name>
        <dbReference type="ChEBI" id="CHEBI:29108"/>
        <label>2</label>
    </ligand>
</feature>